<keyword evidence="8" id="KW-0732">Signal</keyword>
<evidence type="ECO:0000256" key="2">
    <source>
        <dbReference type="ARBA" id="ARBA00022448"/>
    </source>
</evidence>
<dbReference type="InterPro" id="IPR039426">
    <property type="entry name" value="TonB-dep_rcpt-like"/>
</dbReference>
<dbReference type="Gene3D" id="2.40.170.20">
    <property type="entry name" value="TonB-dependent receptor, beta-barrel domain"/>
    <property type="match status" value="1"/>
</dbReference>
<dbReference type="PATRIC" id="fig|246787.4.peg.752"/>
<feature type="chain" id="PRO_5006047392" evidence="8">
    <location>
        <begin position="22"/>
        <end position="1088"/>
    </location>
</feature>
<keyword evidence="4 7" id="KW-0812">Transmembrane</keyword>
<sequence length="1088" mass="121572">MKRRLSVAFLLLIGTFTYALAANRQVEGVVISSEDNLPLIGASVYVTADDLKKVGNNQSTIGVITNIDGQFSISIPEGVTRFYCSYVGYDVLEVKLIPGKNKYDITLQPSAHMLDAVVVTGYQTVERRKLTAAVSKIDISDQMMGATKSIDQALAGQIAGLSVSNISGTPGAPAKIRIRGTSSLNGTQDPLWVLDGIPLEGTNIPNMEVLKDIDNIGQTAIAGLNPADIDNITVLKDAAATAIYGARAANGVIVITTKKGKVGKPVINFSTKLTYSPKLNIDRLNLLNSEEKVGLELDLLASGYPYRETKGEVYRIISGLGELNNFKDGGWNALSSSAQSAINKLKATNTDWSDILFRDAFTQEYNLSLSGGSEKATYYTSFGYMKENGNVPNVSAERLNLVMKTSYKVNSILKVGASMFANRRKNSSYLPDSDGLTNPIFYSRLANPYFTPYNEHGNYNYDIDVENDVDMDFGFNPFEELKNTTNETTINGLSSIFDAELRFDDRFKFTTQLGLQLDKTSIEKIADEESFAMRKEKKNHRSNGVTYLPAGGFHKANENSLSQLTWKAMGEYRDTYNDIHEFEAMVGTEIRKTWEEKLYSAGYGFDRKTLTTKPIIFPEESQAFKLHEKAHVENAYVSAFSTLSYSLLNRYTLGGSIRFDGSDLFGVDKKYRYLPLYSVSGLWRISQEPFMAGAKWIDNLVVRASYGLQGNIDKNTSPFLLGNYRIENILPGGSEDMIDVSGAPNKKLRWEKTHSVNAGFDFAVLNQAINLSVDYYYRKGVDLIGTQMLPLETGFEMLTVNWASMRNQGVEVALSTRNVHTKNFMWTTNFNFAYNNNKVLKEALREDALEPGREGYPAGALFALKTAGLDEEGYPMFQDKDGKAVSAMEFFKLQEWGFGATDLTARERRELYTYVGTADCPYTGGFNNTFTYKAFELGVNFSFDFGGKVRSQPTYSIVDFDKGRNTNRDILNRWTPENTETIFPVLLSQNERLDEYMWYSNQNEIYRNLDIWIRDLNYVRLQNIRLGYTLPTNFSRTLGMTSATVAIEGRNLLVFGSSYKNYLDPETMSNAYATPAPKSVTLSLNLIF</sequence>
<dbReference type="PROSITE" id="PS52016">
    <property type="entry name" value="TONB_DEPENDENT_REC_3"/>
    <property type="match status" value="1"/>
</dbReference>
<dbReference type="SUPFAM" id="SSF56935">
    <property type="entry name" value="Porins"/>
    <property type="match status" value="1"/>
</dbReference>
<feature type="signal peptide" evidence="8">
    <location>
        <begin position="1"/>
        <end position="21"/>
    </location>
</feature>
<feature type="domain" description="TonB-dependent receptor plug" evidence="9">
    <location>
        <begin position="128"/>
        <end position="252"/>
    </location>
</feature>
<comment type="subcellular location">
    <subcellularLocation>
        <location evidence="1 7">Cell outer membrane</location>
        <topology evidence="1 7">Multi-pass membrane protein</topology>
    </subcellularLocation>
</comment>
<dbReference type="Gene3D" id="2.60.40.1120">
    <property type="entry name" value="Carboxypeptidase-like, regulatory domain"/>
    <property type="match status" value="1"/>
</dbReference>
<dbReference type="SUPFAM" id="SSF49464">
    <property type="entry name" value="Carboxypeptidase regulatory domain-like"/>
    <property type="match status" value="1"/>
</dbReference>
<evidence type="ECO:0000313" key="10">
    <source>
        <dbReference type="EMBL" id="ALJ57991.1"/>
    </source>
</evidence>
<reference evidence="10 11" key="1">
    <citation type="journal article" date="2015" name="Science">
        <title>Genetic determinants of in vivo fitness and diet responsiveness in multiple human gut Bacteroides.</title>
        <authorList>
            <person name="Wu M."/>
            <person name="McNulty N.P."/>
            <person name="Rodionov D.A."/>
            <person name="Khoroshkin M.S."/>
            <person name="Griffin N.W."/>
            <person name="Cheng J."/>
            <person name="Latreille P."/>
            <person name="Kerstetter R.A."/>
            <person name="Terrapon N."/>
            <person name="Henrissat B."/>
            <person name="Osterman A.L."/>
            <person name="Gordon J.I."/>
        </authorList>
    </citation>
    <scope>NUCLEOTIDE SEQUENCE [LARGE SCALE GENOMIC DNA]</scope>
    <source>
        <strain evidence="10 11">WH2</strain>
    </source>
</reference>
<protein>
    <submittedName>
        <fullName evidence="10">TonB-dependent Receptor Plug Domain protein</fullName>
    </submittedName>
</protein>
<dbReference type="AlphaFoldDB" id="A0A0P0GB62"/>
<keyword evidence="2 7" id="KW-0813">Transport</keyword>
<dbReference type="Gene3D" id="2.170.130.10">
    <property type="entry name" value="TonB-dependent receptor, plug domain"/>
    <property type="match status" value="1"/>
</dbReference>
<name>A0A0P0GB62_9BACE</name>
<gene>
    <name evidence="10" type="ORF">BcellWH2_00727</name>
</gene>
<dbReference type="RefSeq" id="WP_029428960.1">
    <property type="nucleotide sequence ID" value="NZ_CAXSKE010000018.1"/>
</dbReference>
<dbReference type="Proteomes" id="UP000061809">
    <property type="component" value="Chromosome"/>
</dbReference>
<dbReference type="InterPro" id="IPR023997">
    <property type="entry name" value="TonB-dep_OMP_SusC/RagA_CS"/>
</dbReference>
<dbReference type="InterPro" id="IPR008969">
    <property type="entry name" value="CarboxyPept-like_regulatory"/>
</dbReference>
<dbReference type="NCBIfam" id="TIGR04057">
    <property type="entry name" value="SusC_RagA_signa"/>
    <property type="match status" value="1"/>
</dbReference>
<dbReference type="InterPro" id="IPR037066">
    <property type="entry name" value="Plug_dom_sf"/>
</dbReference>
<dbReference type="InterPro" id="IPR023996">
    <property type="entry name" value="TonB-dep_OMP_SusC/RagA"/>
</dbReference>
<evidence type="ECO:0000313" key="11">
    <source>
        <dbReference type="Proteomes" id="UP000061809"/>
    </source>
</evidence>
<dbReference type="NCBIfam" id="TIGR04056">
    <property type="entry name" value="OMP_RagA_SusC"/>
    <property type="match status" value="1"/>
</dbReference>
<dbReference type="KEGG" id="bcel:BcellWH2_00727"/>
<proteinExistence type="inferred from homology"/>
<evidence type="ECO:0000256" key="1">
    <source>
        <dbReference type="ARBA" id="ARBA00004571"/>
    </source>
</evidence>
<keyword evidence="5 7" id="KW-0472">Membrane</keyword>
<organism evidence="10 11">
    <name type="scientific">Bacteroides cellulosilyticus</name>
    <dbReference type="NCBI Taxonomy" id="246787"/>
    <lineage>
        <taxon>Bacteria</taxon>
        <taxon>Pseudomonadati</taxon>
        <taxon>Bacteroidota</taxon>
        <taxon>Bacteroidia</taxon>
        <taxon>Bacteroidales</taxon>
        <taxon>Bacteroidaceae</taxon>
        <taxon>Bacteroides</taxon>
    </lineage>
</organism>
<dbReference type="GO" id="GO:0009279">
    <property type="term" value="C:cell outer membrane"/>
    <property type="evidence" value="ECO:0007669"/>
    <property type="project" value="UniProtKB-SubCell"/>
</dbReference>
<accession>A0A0P0GB62</accession>
<evidence type="ECO:0000256" key="8">
    <source>
        <dbReference type="SAM" id="SignalP"/>
    </source>
</evidence>
<evidence type="ECO:0000256" key="3">
    <source>
        <dbReference type="ARBA" id="ARBA00022452"/>
    </source>
</evidence>
<keyword evidence="3 7" id="KW-1134">Transmembrane beta strand</keyword>
<dbReference type="Pfam" id="PF13715">
    <property type="entry name" value="CarbopepD_reg_2"/>
    <property type="match status" value="1"/>
</dbReference>
<comment type="similarity">
    <text evidence="7">Belongs to the TonB-dependent receptor family.</text>
</comment>
<dbReference type="InterPro" id="IPR036942">
    <property type="entry name" value="Beta-barrel_TonB_sf"/>
</dbReference>
<evidence type="ECO:0000259" key="9">
    <source>
        <dbReference type="Pfam" id="PF07715"/>
    </source>
</evidence>
<dbReference type="InterPro" id="IPR012910">
    <property type="entry name" value="Plug_dom"/>
</dbReference>
<evidence type="ECO:0000256" key="7">
    <source>
        <dbReference type="PROSITE-ProRule" id="PRU01360"/>
    </source>
</evidence>
<evidence type="ECO:0000256" key="5">
    <source>
        <dbReference type="ARBA" id="ARBA00023136"/>
    </source>
</evidence>
<evidence type="ECO:0000256" key="4">
    <source>
        <dbReference type="ARBA" id="ARBA00022692"/>
    </source>
</evidence>
<evidence type="ECO:0000256" key="6">
    <source>
        <dbReference type="ARBA" id="ARBA00023237"/>
    </source>
</evidence>
<keyword evidence="6 7" id="KW-0998">Cell outer membrane</keyword>
<keyword evidence="10" id="KW-0675">Receptor</keyword>
<dbReference type="EMBL" id="CP012801">
    <property type="protein sequence ID" value="ALJ57991.1"/>
    <property type="molecule type" value="Genomic_DNA"/>
</dbReference>
<dbReference type="Pfam" id="PF07715">
    <property type="entry name" value="Plug"/>
    <property type="match status" value="1"/>
</dbReference>